<dbReference type="Pfam" id="PF17667">
    <property type="entry name" value="Pkinase_fungal"/>
    <property type="match status" value="2"/>
</dbReference>
<reference evidence="3 4" key="1">
    <citation type="journal article" date="2020" name="ISME J.">
        <title>Uncovering the hidden diversity of litter-decomposition mechanisms in mushroom-forming fungi.</title>
        <authorList>
            <person name="Floudas D."/>
            <person name="Bentzer J."/>
            <person name="Ahren D."/>
            <person name="Johansson T."/>
            <person name="Persson P."/>
            <person name="Tunlid A."/>
        </authorList>
    </citation>
    <scope>NUCLEOTIDE SEQUENCE [LARGE SCALE GENOMIC DNA]</scope>
    <source>
        <strain evidence="3 4">CBS 175.51</strain>
    </source>
</reference>
<organism evidence="3 4">
    <name type="scientific">Ephemerocybe angulata</name>
    <dbReference type="NCBI Taxonomy" id="980116"/>
    <lineage>
        <taxon>Eukaryota</taxon>
        <taxon>Fungi</taxon>
        <taxon>Dikarya</taxon>
        <taxon>Basidiomycota</taxon>
        <taxon>Agaricomycotina</taxon>
        <taxon>Agaricomycetes</taxon>
        <taxon>Agaricomycetidae</taxon>
        <taxon>Agaricales</taxon>
        <taxon>Agaricineae</taxon>
        <taxon>Psathyrellaceae</taxon>
        <taxon>Ephemerocybe</taxon>
    </lineage>
</organism>
<dbReference type="OrthoDB" id="2747778at2759"/>
<comment type="caution">
    <text evidence="3">The sequence shown here is derived from an EMBL/GenBank/DDBJ whole genome shotgun (WGS) entry which is preliminary data.</text>
</comment>
<accession>A0A8H5CGI5</accession>
<dbReference type="SUPFAM" id="SSF56112">
    <property type="entry name" value="Protein kinase-like (PK-like)"/>
    <property type="match status" value="1"/>
</dbReference>
<sequence>MSESPPDSPGSDDTVQASPPTPTMATAQLADSDSHEASDGTGTRPNYFVDMPEEDIAWAKDPTQFDDTWLTDKGFYATDSKSAQADDPVTPSRPSQDSQPPEQHSSTPFRFTTQDPLSSTDEMKKVILDELGTKLYFIEHWATTLYREEAPLKDIVKFLNRRTTRYRKSRWVDLPEVPKTEPELYPLFVNIISDIIEEFSTASGHGGTREVLDTSLVRFRHKEANHEGTSPDISIKATGPSFEGLDANSGTPSQLALGVGWSNVAAVIEVKRDKYKDKITDHAKQIALSCRQIWMHQPNRNFVRAALLTENYICLGHLDRSGLYLTPYIHIHKDPYTFVRLIVGLSTCNEAVLGFDTSVQWRVNQKTGRRISGTVDVHDDDTETTTRYELCMKTAPFIRASIRGRGTTCYRALHPDDGRRVVIKDSWRTETRTPEVDFLKAAKDLDGVVQCLAYQSNCAETKAYRARNAAHETFHNRVKSRVVMENYEGFLNTFTSRYQLIAAFRDAILGHQRLLLKGVIHRDIGMNNILLGVPNVKHGNRGILIDLDMAAWILENMPRPNQDYRTGAQRYLSISMIKLKLQKFPAVHDFLDDLESFFWLLLEILVMYRGPGNLLQANSSTSATLLATMDSKDLENVVSAKLRTLTWPCTPDAWWGKACAELLKEYQGVIRDVAYEKELIREDPEVASVQEKYVKLVKMGYVEESASYYLKITNSFDKALVAIEAEEDDNCFPQEPNSPSPPERATRRPATTVPPIRRNNLKRRSEALHPEVTRVKRVVKNVRGVQPVEGDSNGESESDKED</sequence>
<feature type="compositionally biased region" description="Acidic residues" evidence="1">
    <location>
        <begin position="792"/>
        <end position="802"/>
    </location>
</feature>
<feature type="compositionally biased region" description="Polar residues" evidence="1">
    <location>
        <begin position="14"/>
        <end position="31"/>
    </location>
</feature>
<feature type="compositionally biased region" description="Basic and acidic residues" evidence="1">
    <location>
        <begin position="763"/>
        <end position="774"/>
    </location>
</feature>
<feature type="domain" description="Fungal-type protein kinase" evidence="2">
    <location>
        <begin position="467"/>
        <end position="604"/>
    </location>
</feature>
<dbReference type="EMBL" id="JAACJK010000002">
    <property type="protein sequence ID" value="KAF5341058.1"/>
    <property type="molecule type" value="Genomic_DNA"/>
</dbReference>
<feature type="region of interest" description="Disordered" evidence="1">
    <location>
        <begin position="79"/>
        <end position="117"/>
    </location>
</feature>
<proteinExistence type="predicted"/>
<evidence type="ECO:0000313" key="3">
    <source>
        <dbReference type="EMBL" id="KAF5341058.1"/>
    </source>
</evidence>
<keyword evidence="4" id="KW-1185">Reference proteome</keyword>
<dbReference type="PANTHER" id="PTHR38248:SF2">
    <property type="entry name" value="FUNK1 11"/>
    <property type="match status" value="1"/>
</dbReference>
<feature type="compositionally biased region" description="Polar residues" evidence="1">
    <location>
        <begin position="92"/>
        <end position="117"/>
    </location>
</feature>
<dbReference type="Proteomes" id="UP000541558">
    <property type="component" value="Unassembled WGS sequence"/>
</dbReference>
<feature type="domain" description="Fungal-type protein kinase" evidence="2">
    <location>
        <begin position="260"/>
        <end position="456"/>
    </location>
</feature>
<dbReference type="PANTHER" id="PTHR38248">
    <property type="entry name" value="FUNK1 6"/>
    <property type="match status" value="1"/>
</dbReference>
<feature type="region of interest" description="Disordered" evidence="1">
    <location>
        <begin position="728"/>
        <end position="802"/>
    </location>
</feature>
<name>A0A8H5CGI5_9AGAR</name>
<dbReference type="InterPro" id="IPR011009">
    <property type="entry name" value="Kinase-like_dom_sf"/>
</dbReference>
<gene>
    <name evidence="3" type="ORF">D9611_005952</name>
</gene>
<dbReference type="Gene3D" id="1.10.510.10">
    <property type="entry name" value="Transferase(Phosphotransferase) domain 1"/>
    <property type="match status" value="1"/>
</dbReference>
<evidence type="ECO:0000259" key="2">
    <source>
        <dbReference type="Pfam" id="PF17667"/>
    </source>
</evidence>
<dbReference type="InterPro" id="IPR040976">
    <property type="entry name" value="Pkinase_fungal"/>
</dbReference>
<evidence type="ECO:0000313" key="4">
    <source>
        <dbReference type="Proteomes" id="UP000541558"/>
    </source>
</evidence>
<dbReference type="AlphaFoldDB" id="A0A8H5CGI5"/>
<feature type="region of interest" description="Disordered" evidence="1">
    <location>
        <begin position="1"/>
        <end position="63"/>
    </location>
</feature>
<evidence type="ECO:0000256" key="1">
    <source>
        <dbReference type="SAM" id="MobiDB-lite"/>
    </source>
</evidence>
<protein>
    <recommendedName>
        <fullName evidence="2">Fungal-type protein kinase domain-containing protein</fullName>
    </recommendedName>
</protein>